<dbReference type="AlphaFoldDB" id="A0A7G8PIH7"/>
<dbReference type="RefSeq" id="WP_187098069.1">
    <property type="nucleotide sequence ID" value="NZ_CP059894.1"/>
</dbReference>
<name>A0A7G8PIH7_9MYCO</name>
<reference evidence="1 2" key="1">
    <citation type="submission" date="2020-07" db="EMBL/GenBank/DDBJ databases">
        <title>Draft genome sequence of four isobutane-metabolizing strains capable of cometabolically degrading diverse ether contaminants.</title>
        <authorList>
            <person name="Chen W."/>
            <person name="Faulkner N."/>
            <person name="Smith C."/>
            <person name="Hyman M."/>
        </authorList>
    </citation>
    <scope>NUCLEOTIDE SEQUENCE [LARGE SCALE GENOMIC DNA]</scope>
    <source>
        <strain evidence="1 2">2A</strain>
    </source>
</reference>
<sequence>MSWWQRLRAGDNSTIIQAENVALTQISTNGLTYADVREISKDIARHEIEKYSVEAKVTLTHRVNEFAHNYYLRQTSADANGLSALKDPFMQRALRTAEINFGASGRIDKGEALVDLLVDLSGRKPDSLIAVCLEDALSIVPKLTTQQIAALTALLLVDGVQMQVGFLKHHYEFLLKNVAPLGGLLPDDGISYRHLQYTQVAWLNASIRYASFGREVQRHLPGIFTEGIEKSEVPEPLRTLNPTIWVEHERYKDKVRLNSPTLEGIEALAETHPVITQHSTKLMQQMNLVRTEPRAIEDQIIDAVPEMRDFIRIWNNSELGKFELTSVGIVIAHANWKRMNTGTFVELDHLFPSA</sequence>
<dbReference type="InterPro" id="IPR053773">
    <property type="entry name" value="Vpar_1526-like"/>
</dbReference>
<organism evidence="1 2">
    <name type="scientific">Mycolicibacterium fluoranthenivorans</name>
    <dbReference type="NCBI Taxonomy" id="258505"/>
    <lineage>
        <taxon>Bacteria</taxon>
        <taxon>Bacillati</taxon>
        <taxon>Actinomycetota</taxon>
        <taxon>Actinomycetes</taxon>
        <taxon>Mycobacteriales</taxon>
        <taxon>Mycobacteriaceae</taxon>
        <taxon>Mycolicibacterium</taxon>
    </lineage>
</organism>
<evidence type="ECO:0000313" key="2">
    <source>
        <dbReference type="Proteomes" id="UP000515498"/>
    </source>
</evidence>
<protein>
    <submittedName>
        <fullName evidence="1">Uncharacterized protein</fullName>
    </submittedName>
</protein>
<proteinExistence type="predicted"/>
<evidence type="ECO:0000313" key="1">
    <source>
        <dbReference type="EMBL" id="QNJ94143.1"/>
    </source>
</evidence>
<dbReference type="Proteomes" id="UP000515498">
    <property type="component" value="Chromosome"/>
</dbReference>
<accession>A0A7G8PIH7</accession>
<dbReference type="KEGG" id="mflu:HZU40_07640"/>
<dbReference type="EMBL" id="CP059894">
    <property type="protein sequence ID" value="QNJ94143.1"/>
    <property type="molecule type" value="Genomic_DNA"/>
</dbReference>
<gene>
    <name evidence="1" type="ORF">HZU40_07640</name>
</gene>
<dbReference type="NCBIfam" id="NF045477">
    <property type="entry name" value="LPO_1073_dom"/>
    <property type="match status" value="1"/>
</dbReference>